<dbReference type="GO" id="GO:0003677">
    <property type="term" value="F:DNA binding"/>
    <property type="evidence" value="ECO:0007669"/>
    <property type="project" value="UniProtKB-KW"/>
</dbReference>
<feature type="region of interest" description="Disordered" evidence="10">
    <location>
        <begin position="30"/>
        <end position="111"/>
    </location>
</feature>
<keyword evidence="2" id="KW-0479">Metal-binding</keyword>
<evidence type="ECO:0000256" key="2">
    <source>
        <dbReference type="ARBA" id="ARBA00022723"/>
    </source>
</evidence>
<keyword evidence="8" id="KW-0539">Nucleus</keyword>
<dbReference type="HOGENOM" id="CLU_065896_1_2_1"/>
<evidence type="ECO:0000256" key="6">
    <source>
        <dbReference type="ARBA" id="ARBA00023125"/>
    </source>
</evidence>
<evidence type="ECO:0000256" key="10">
    <source>
        <dbReference type="SAM" id="MobiDB-lite"/>
    </source>
</evidence>
<dbReference type="GO" id="GO:0008270">
    <property type="term" value="F:zinc ion binding"/>
    <property type="evidence" value="ECO:0007669"/>
    <property type="project" value="UniProtKB-KW"/>
</dbReference>
<dbReference type="FunFam" id="4.10.1100.10:FF:000001">
    <property type="entry name" value="Squamosa promoter-binding-like protein 14"/>
    <property type="match status" value="1"/>
</dbReference>
<dbReference type="Proteomes" id="UP000026961">
    <property type="component" value="Chromosome 7"/>
</dbReference>
<organism evidence="12">
    <name type="scientific">Oryza glumipatula</name>
    <dbReference type="NCBI Taxonomy" id="40148"/>
    <lineage>
        <taxon>Eukaryota</taxon>
        <taxon>Viridiplantae</taxon>
        <taxon>Streptophyta</taxon>
        <taxon>Embryophyta</taxon>
        <taxon>Tracheophyta</taxon>
        <taxon>Spermatophyta</taxon>
        <taxon>Magnoliopsida</taxon>
        <taxon>Liliopsida</taxon>
        <taxon>Poales</taxon>
        <taxon>Poaceae</taxon>
        <taxon>BOP clade</taxon>
        <taxon>Oryzoideae</taxon>
        <taxon>Oryzeae</taxon>
        <taxon>Oryzinae</taxon>
        <taxon>Oryza</taxon>
    </lineage>
</organism>
<keyword evidence="6" id="KW-0238">DNA-binding</keyword>
<comment type="subcellular location">
    <subcellularLocation>
        <location evidence="1">Nucleus</location>
    </subcellularLocation>
</comment>
<reference evidence="12" key="1">
    <citation type="submission" date="2015-04" db="UniProtKB">
        <authorList>
            <consortium name="EnsemblPlants"/>
        </authorList>
    </citation>
    <scope>IDENTIFICATION</scope>
</reference>
<reference evidence="12" key="2">
    <citation type="submission" date="2018-05" db="EMBL/GenBank/DDBJ databases">
        <title>OgluRS3 (Oryza glumaepatula Reference Sequence Version 3).</title>
        <authorList>
            <person name="Zhang J."/>
            <person name="Kudrna D."/>
            <person name="Lee S."/>
            <person name="Talag J."/>
            <person name="Welchert J."/>
            <person name="Wing R.A."/>
        </authorList>
    </citation>
    <scope>NUCLEOTIDE SEQUENCE [LARGE SCALE GENOMIC DNA]</scope>
</reference>
<accession>A0A0E0AKB6</accession>
<keyword evidence="7" id="KW-0804">Transcription</keyword>
<dbReference type="InterPro" id="IPR044817">
    <property type="entry name" value="SBP-like"/>
</dbReference>
<dbReference type="Gramene" id="OGLUM07G15250.1">
    <property type="protein sequence ID" value="OGLUM07G15250.1"/>
    <property type="gene ID" value="OGLUM07G15250"/>
</dbReference>
<evidence type="ECO:0000256" key="5">
    <source>
        <dbReference type="ARBA" id="ARBA00023015"/>
    </source>
</evidence>
<protein>
    <recommendedName>
        <fullName evidence="11">SBP-type domain-containing protein</fullName>
    </recommendedName>
</protein>
<feature type="domain" description="SBP-type" evidence="11">
    <location>
        <begin position="110"/>
        <end position="187"/>
    </location>
</feature>
<evidence type="ECO:0000256" key="8">
    <source>
        <dbReference type="ARBA" id="ARBA00023242"/>
    </source>
</evidence>
<sequence length="219" mass="22308">MDRKDKARKNFSSSSSSSAASMAALAAAAAAGDGGAALPSPMEEDKKPRLVASSLAPVAGGGGGGSSSSAAVAAGASSSSSSSSMATAARRGASRAGGGAPSGGGGGGGGPRCQVERCGVDLSEAGRYNRRHKVCQTHSKEPVVLVAGLRQRFCQQCSRFHELTEFDDAKRSCRRRLAGHNERRRKSAADTAHGENCRHADQDAGRSHQGTGNPPFQIR</sequence>
<keyword evidence="3 9" id="KW-0863">Zinc-finger</keyword>
<evidence type="ECO:0000256" key="9">
    <source>
        <dbReference type="PROSITE-ProRule" id="PRU00470"/>
    </source>
</evidence>
<feature type="compositionally biased region" description="Low complexity" evidence="10">
    <location>
        <begin position="67"/>
        <end position="91"/>
    </location>
</feature>
<dbReference type="Gene3D" id="4.10.1100.10">
    <property type="entry name" value="Transcription factor, SBP-box domain"/>
    <property type="match status" value="1"/>
</dbReference>
<dbReference type="InterPro" id="IPR036893">
    <property type="entry name" value="SBP_sf"/>
</dbReference>
<evidence type="ECO:0000256" key="1">
    <source>
        <dbReference type="ARBA" id="ARBA00004123"/>
    </source>
</evidence>
<evidence type="ECO:0000313" key="13">
    <source>
        <dbReference type="Proteomes" id="UP000026961"/>
    </source>
</evidence>
<feature type="region of interest" description="Disordered" evidence="10">
    <location>
        <begin position="178"/>
        <end position="219"/>
    </location>
</feature>
<dbReference type="PANTHER" id="PTHR31251:SF209">
    <property type="entry name" value="SQUAMOSA PROMOTER-BINDING-LIKE PROTEIN 13"/>
    <property type="match status" value="1"/>
</dbReference>
<keyword evidence="13" id="KW-1185">Reference proteome</keyword>
<keyword evidence="4" id="KW-0862">Zinc</keyword>
<dbReference type="eggNOG" id="ENOG502RZTN">
    <property type="taxonomic scope" value="Eukaryota"/>
</dbReference>
<evidence type="ECO:0000256" key="4">
    <source>
        <dbReference type="ARBA" id="ARBA00022833"/>
    </source>
</evidence>
<evidence type="ECO:0000256" key="7">
    <source>
        <dbReference type="ARBA" id="ARBA00023163"/>
    </source>
</evidence>
<dbReference type="PANTHER" id="PTHR31251">
    <property type="entry name" value="SQUAMOSA PROMOTER-BINDING-LIKE PROTEIN 4"/>
    <property type="match status" value="1"/>
</dbReference>
<evidence type="ECO:0000256" key="3">
    <source>
        <dbReference type="ARBA" id="ARBA00022771"/>
    </source>
</evidence>
<proteinExistence type="predicted"/>
<keyword evidence="5" id="KW-0805">Transcription regulation</keyword>
<dbReference type="SUPFAM" id="SSF103612">
    <property type="entry name" value="SBT domain"/>
    <property type="match status" value="1"/>
</dbReference>
<name>A0A0E0AKB6_9ORYZ</name>
<dbReference type="GO" id="GO:0005634">
    <property type="term" value="C:nucleus"/>
    <property type="evidence" value="ECO:0007669"/>
    <property type="project" value="UniProtKB-SubCell"/>
</dbReference>
<dbReference type="PROSITE" id="PS51141">
    <property type="entry name" value="ZF_SBP"/>
    <property type="match status" value="1"/>
</dbReference>
<feature type="compositionally biased region" description="Polar residues" evidence="10">
    <location>
        <begin position="208"/>
        <end position="219"/>
    </location>
</feature>
<feature type="compositionally biased region" description="Basic and acidic residues" evidence="10">
    <location>
        <begin position="192"/>
        <end position="206"/>
    </location>
</feature>
<evidence type="ECO:0000259" key="11">
    <source>
        <dbReference type="PROSITE" id="PS51141"/>
    </source>
</evidence>
<dbReference type="EnsemblPlants" id="OGLUM07G15250.1">
    <property type="protein sequence ID" value="OGLUM07G15250.1"/>
    <property type="gene ID" value="OGLUM07G15250"/>
</dbReference>
<evidence type="ECO:0000313" key="12">
    <source>
        <dbReference type="EnsemblPlants" id="OGLUM07G15250.1"/>
    </source>
</evidence>
<dbReference type="InterPro" id="IPR004333">
    <property type="entry name" value="SBP_dom"/>
</dbReference>
<dbReference type="STRING" id="40148.A0A0E0AKB6"/>
<dbReference type="Pfam" id="PF03110">
    <property type="entry name" value="SBP"/>
    <property type="match status" value="1"/>
</dbReference>
<dbReference type="AlphaFoldDB" id="A0A0E0AKB6"/>
<feature type="compositionally biased region" description="Gly residues" evidence="10">
    <location>
        <begin position="95"/>
        <end position="111"/>
    </location>
</feature>